<sequence length="695" mass="77917">MEIESTRGTASAYAPRLGHCSELQFPNSAYLVWEDLTVVLPSYGKGPTRRLIQGLSGYCEPGRIMAIMGPSGSGKSTLLDSLAGRLAGNVIMTGNILLNGKKRRLDYGVAAYVTQENVFLGTLTVRETVTYSAQLRLPASMKKDQIREAVEMTLAEMGLQDCADRTIGNWHLRGISGGEKKRLSIAIEILTRPRLLFLDEPTSGLDSASAFFVIQMLRKTAHDGRTVISSIHQPSSEVFALFDDLFLLSNGETVYFGDAKLATEFFAEVGFPCPSRRNPSDHFLRCVNSDFDRVNATLKGSLRIRSRESEESTDPLSRMGTAEIRAVLVENYRSSEYAAKARRRIREISFIEGLDFEWSKGSQASWWMQLFTLTRRSFVNMSRDMGYYWMRIIIYITVAICVGTIYFDVGTSYTAILARVSCGAFVSGFMTFMSIGGFPSFIEEMKVFYSERLNGHYGVAVFIISNFLSSFPYLVAVAGTSGTITYYMVKFHSGFSHYAYYVLNLFSCIAVIESLMMIVASLVPNFLMGIITGAGIMGIMMMTAGFFRLLPDLPKPFWRYPISYISYGSWSLQGQYKNDMIGLEFDPMIPGGPKLKGEMVIQTIFGIELSRSKWWDLAAVFAILFSYRLLFFLILKFNERASPLFRTLYAKRAIRHLKRRPSFKTKPPSSYPSRRHSSLPASSPSQQPLTSSPLA</sequence>
<dbReference type="EMBL" id="QPKB01000010">
    <property type="protein sequence ID" value="RWR93782.1"/>
    <property type="molecule type" value="Genomic_DNA"/>
</dbReference>
<evidence type="ECO:0000256" key="5">
    <source>
        <dbReference type="ARBA" id="ARBA00022692"/>
    </source>
</evidence>
<evidence type="ECO:0000256" key="4">
    <source>
        <dbReference type="ARBA" id="ARBA00022553"/>
    </source>
</evidence>
<dbReference type="GO" id="GO:0009651">
    <property type="term" value="P:response to salt stress"/>
    <property type="evidence" value="ECO:0007669"/>
    <property type="project" value="UniProtKB-ARBA"/>
</dbReference>
<evidence type="ECO:0000313" key="14">
    <source>
        <dbReference type="Proteomes" id="UP000283530"/>
    </source>
</evidence>
<keyword evidence="14" id="KW-1185">Reference proteome</keyword>
<reference evidence="13 14" key="1">
    <citation type="journal article" date="2019" name="Nat. Plants">
        <title>Stout camphor tree genome fills gaps in understanding of flowering plant genome evolution.</title>
        <authorList>
            <person name="Chaw S.M."/>
            <person name="Liu Y.C."/>
            <person name="Wu Y.W."/>
            <person name="Wang H.Y."/>
            <person name="Lin C.I."/>
            <person name="Wu C.S."/>
            <person name="Ke H.M."/>
            <person name="Chang L.Y."/>
            <person name="Hsu C.Y."/>
            <person name="Yang H.T."/>
            <person name="Sudianto E."/>
            <person name="Hsu M.H."/>
            <person name="Wu K.P."/>
            <person name="Wang L.N."/>
            <person name="Leebens-Mack J.H."/>
            <person name="Tsai I.J."/>
        </authorList>
    </citation>
    <scope>NUCLEOTIDE SEQUENCE [LARGE SCALE GENOMIC DNA]</scope>
    <source>
        <strain evidence="14">cv. Chaw 1501</strain>
        <tissue evidence="13">Young leaves</tissue>
    </source>
</reference>
<dbReference type="InterPro" id="IPR013525">
    <property type="entry name" value="ABC2_TM"/>
</dbReference>
<dbReference type="AlphaFoldDB" id="A0A443PSR3"/>
<evidence type="ECO:0000256" key="9">
    <source>
        <dbReference type="ARBA" id="ARBA00023136"/>
    </source>
</evidence>
<dbReference type="InterPro" id="IPR003439">
    <property type="entry name" value="ABC_transporter-like_ATP-bd"/>
</dbReference>
<accession>A0A443PSR3</accession>
<feature type="transmembrane region" description="Helical" evidence="11">
    <location>
        <begin position="614"/>
        <end position="635"/>
    </location>
</feature>
<keyword evidence="8 11" id="KW-1133">Transmembrane helix</keyword>
<name>A0A443PSR3_9MAGN</name>
<evidence type="ECO:0000256" key="2">
    <source>
        <dbReference type="ARBA" id="ARBA00005814"/>
    </source>
</evidence>
<dbReference type="Pfam" id="PF19055">
    <property type="entry name" value="ABC2_membrane_7"/>
    <property type="match status" value="1"/>
</dbReference>
<feature type="transmembrane region" description="Helical" evidence="11">
    <location>
        <begin position="498"/>
        <end position="519"/>
    </location>
</feature>
<dbReference type="GO" id="GO:0016020">
    <property type="term" value="C:membrane"/>
    <property type="evidence" value="ECO:0007669"/>
    <property type="project" value="UniProtKB-SubCell"/>
</dbReference>
<dbReference type="InterPro" id="IPR043926">
    <property type="entry name" value="ABCG_dom"/>
</dbReference>
<dbReference type="GO" id="GO:0005524">
    <property type="term" value="F:ATP binding"/>
    <property type="evidence" value="ECO:0007669"/>
    <property type="project" value="UniProtKB-KW"/>
</dbReference>
<evidence type="ECO:0000256" key="6">
    <source>
        <dbReference type="ARBA" id="ARBA00022741"/>
    </source>
</evidence>
<keyword evidence="4" id="KW-0597">Phosphoprotein</keyword>
<feature type="domain" description="ABC transporter" evidence="12">
    <location>
        <begin position="31"/>
        <end position="275"/>
    </location>
</feature>
<evidence type="ECO:0000256" key="11">
    <source>
        <dbReference type="SAM" id="Phobius"/>
    </source>
</evidence>
<dbReference type="Pfam" id="PF01061">
    <property type="entry name" value="ABC2_membrane"/>
    <property type="match status" value="1"/>
</dbReference>
<dbReference type="OrthoDB" id="66620at2759"/>
<evidence type="ECO:0000256" key="10">
    <source>
        <dbReference type="SAM" id="MobiDB-lite"/>
    </source>
</evidence>
<dbReference type="PANTHER" id="PTHR48042:SF18">
    <property type="entry name" value="ABC TRANSPORTER G FAMILY MEMBER 12"/>
    <property type="match status" value="1"/>
</dbReference>
<dbReference type="InterPro" id="IPR027417">
    <property type="entry name" value="P-loop_NTPase"/>
</dbReference>
<evidence type="ECO:0000259" key="12">
    <source>
        <dbReference type="PROSITE" id="PS50893"/>
    </source>
</evidence>
<feature type="transmembrane region" description="Helical" evidence="11">
    <location>
        <begin position="413"/>
        <end position="436"/>
    </location>
</feature>
<dbReference type="GO" id="GO:0016887">
    <property type="term" value="F:ATP hydrolysis activity"/>
    <property type="evidence" value="ECO:0007669"/>
    <property type="project" value="InterPro"/>
</dbReference>
<dbReference type="InterPro" id="IPR052215">
    <property type="entry name" value="Plant_ABCG"/>
</dbReference>
<comment type="similarity">
    <text evidence="2">Belongs to the ABC transporter superfamily. ABCG family. Eye pigment precursor importer (TC 3.A.1.204) subfamily.</text>
</comment>
<keyword evidence="5 11" id="KW-0812">Transmembrane</keyword>
<dbReference type="PROSITE" id="PS50893">
    <property type="entry name" value="ABC_TRANSPORTER_2"/>
    <property type="match status" value="1"/>
</dbReference>
<dbReference type="InterPro" id="IPR017871">
    <property type="entry name" value="ABC_transporter-like_CS"/>
</dbReference>
<comment type="caution">
    <text evidence="13">The sequence shown here is derived from an EMBL/GenBank/DDBJ whole genome shotgun (WGS) entry which is preliminary data.</text>
</comment>
<organism evidence="13 14">
    <name type="scientific">Cinnamomum micranthum f. kanehirae</name>
    <dbReference type="NCBI Taxonomy" id="337451"/>
    <lineage>
        <taxon>Eukaryota</taxon>
        <taxon>Viridiplantae</taxon>
        <taxon>Streptophyta</taxon>
        <taxon>Embryophyta</taxon>
        <taxon>Tracheophyta</taxon>
        <taxon>Spermatophyta</taxon>
        <taxon>Magnoliopsida</taxon>
        <taxon>Magnoliidae</taxon>
        <taxon>Laurales</taxon>
        <taxon>Lauraceae</taxon>
        <taxon>Cinnamomum</taxon>
    </lineage>
</organism>
<feature type="transmembrane region" description="Helical" evidence="11">
    <location>
        <begin position="457"/>
        <end position="478"/>
    </location>
</feature>
<evidence type="ECO:0000256" key="1">
    <source>
        <dbReference type="ARBA" id="ARBA00004141"/>
    </source>
</evidence>
<dbReference type="Proteomes" id="UP000283530">
    <property type="component" value="Unassembled WGS sequence"/>
</dbReference>
<dbReference type="PANTHER" id="PTHR48042">
    <property type="entry name" value="ABC TRANSPORTER G FAMILY MEMBER 11"/>
    <property type="match status" value="1"/>
</dbReference>
<dbReference type="PROSITE" id="PS00211">
    <property type="entry name" value="ABC_TRANSPORTER_1"/>
    <property type="match status" value="1"/>
</dbReference>
<protein>
    <submittedName>
        <fullName evidence="13">ABC transporter G family member 15.4</fullName>
    </submittedName>
</protein>
<evidence type="ECO:0000256" key="3">
    <source>
        <dbReference type="ARBA" id="ARBA00022448"/>
    </source>
</evidence>
<proteinExistence type="inferred from homology"/>
<dbReference type="FunFam" id="3.40.50.300:FF:000504">
    <property type="entry name" value="ABC transporter G family member 11"/>
    <property type="match status" value="1"/>
</dbReference>
<keyword evidence="9 11" id="KW-0472">Membrane</keyword>
<dbReference type="InterPro" id="IPR003593">
    <property type="entry name" value="AAA+_ATPase"/>
</dbReference>
<keyword evidence="7" id="KW-0067">ATP-binding</keyword>
<dbReference type="Gene3D" id="3.40.50.300">
    <property type="entry name" value="P-loop containing nucleotide triphosphate hydrolases"/>
    <property type="match status" value="1"/>
</dbReference>
<dbReference type="SMART" id="SM00382">
    <property type="entry name" value="AAA"/>
    <property type="match status" value="1"/>
</dbReference>
<keyword evidence="6" id="KW-0547">Nucleotide-binding</keyword>
<keyword evidence="3" id="KW-0813">Transport</keyword>
<dbReference type="Pfam" id="PF00005">
    <property type="entry name" value="ABC_tran"/>
    <property type="match status" value="1"/>
</dbReference>
<dbReference type="SUPFAM" id="SSF52540">
    <property type="entry name" value="P-loop containing nucleoside triphosphate hydrolases"/>
    <property type="match status" value="1"/>
</dbReference>
<evidence type="ECO:0000256" key="8">
    <source>
        <dbReference type="ARBA" id="ARBA00022989"/>
    </source>
</evidence>
<dbReference type="GO" id="GO:0140359">
    <property type="term" value="F:ABC-type transporter activity"/>
    <property type="evidence" value="ECO:0007669"/>
    <property type="project" value="InterPro"/>
</dbReference>
<feature type="transmembrane region" description="Helical" evidence="11">
    <location>
        <begin position="388"/>
        <end position="407"/>
    </location>
</feature>
<evidence type="ECO:0000313" key="13">
    <source>
        <dbReference type="EMBL" id="RWR93782.1"/>
    </source>
</evidence>
<dbReference type="CDD" id="cd03213">
    <property type="entry name" value="ABCG_EPDR"/>
    <property type="match status" value="1"/>
</dbReference>
<gene>
    <name evidence="13" type="ORF">CKAN_02305600</name>
</gene>
<feature type="region of interest" description="Disordered" evidence="10">
    <location>
        <begin position="661"/>
        <end position="695"/>
    </location>
</feature>
<feature type="compositionally biased region" description="Low complexity" evidence="10">
    <location>
        <begin position="667"/>
        <end position="695"/>
    </location>
</feature>
<evidence type="ECO:0000256" key="7">
    <source>
        <dbReference type="ARBA" id="ARBA00022840"/>
    </source>
</evidence>
<comment type="subcellular location">
    <subcellularLocation>
        <location evidence="1">Membrane</location>
        <topology evidence="1">Multi-pass membrane protein</topology>
    </subcellularLocation>
</comment>
<feature type="transmembrane region" description="Helical" evidence="11">
    <location>
        <begin position="526"/>
        <end position="550"/>
    </location>
</feature>
<dbReference type="STRING" id="337451.A0A443PSR3"/>